<evidence type="ECO:0000259" key="1">
    <source>
        <dbReference type="PROSITE" id="PS01124"/>
    </source>
</evidence>
<reference evidence="2 3" key="1">
    <citation type="submission" date="2019-06" db="EMBL/GenBank/DDBJ databases">
        <title>New taxonomy in bacterial strain CC-CFT640, isolated from vineyard.</title>
        <authorList>
            <person name="Lin S.-Y."/>
            <person name="Tsai C.-F."/>
            <person name="Young C.-C."/>
        </authorList>
    </citation>
    <scope>NUCLEOTIDE SEQUENCE [LARGE SCALE GENOMIC DNA]</scope>
    <source>
        <strain evidence="2 3">CC-CFT640</strain>
    </source>
</reference>
<dbReference type="RefSeq" id="WP_147845511.1">
    <property type="nucleotide sequence ID" value="NZ_VDUZ01000003.1"/>
</dbReference>
<dbReference type="Gene3D" id="1.10.10.60">
    <property type="entry name" value="Homeodomain-like"/>
    <property type="match status" value="1"/>
</dbReference>
<evidence type="ECO:0000313" key="2">
    <source>
        <dbReference type="EMBL" id="TXL81602.1"/>
    </source>
</evidence>
<evidence type="ECO:0000313" key="3">
    <source>
        <dbReference type="Proteomes" id="UP000321638"/>
    </source>
</evidence>
<dbReference type="GO" id="GO:0003700">
    <property type="term" value="F:DNA-binding transcription factor activity"/>
    <property type="evidence" value="ECO:0007669"/>
    <property type="project" value="InterPro"/>
</dbReference>
<sequence length="293" mass="32141">MMMSQATVSFHLPAPELRHAISTYYILRVAGSEPVEDMVHPEWANVRLVLSGKWRARLIGQAAQPVPPAAMSGALERGAVVRGTPGILIGAGLLPQGWVELTDQPANAFANRLRPLSDALGSGADDLLPALRAAASDGDALAILDRFFTGKRRRPSPAAPIVRDIHAVLVDAETSSVEDWADQVGVVPRQLERLCQRYLGLRPSRLLRRQRFLRTLAAIREVKAGGWSGLIDDHYVDQSHFIRDFHYFLDMSPSAYFARPQPFMREAGDRRKALLGSPVQGLHAPAAAQRQAP</sequence>
<dbReference type="PROSITE" id="PS01124">
    <property type="entry name" value="HTH_ARAC_FAMILY_2"/>
    <property type="match status" value="1"/>
</dbReference>
<proteinExistence type="predicted"/>
<dbReference type="EMBL" id="VDUZ01000003">
    <property type="protein sequence ID" value="TXL81602.1"/>
    <property type="molecule type" value="Genomic_DNA"/>
</dbReference>
<protein>
    <submittedName>
        <fullName evidence="2">Helix-turn-helix domain-containing protein</fullName>
    </submittedName>
</protein>
<keyword evidence="3" id="KW-1185">Reference proteome</keyword>
<accession>A0A5C8PTC0</accession>
<organism evidence="2 3">
    <name type="scientific">Vineibacter terrae</name>
    <dbReference type="NCBI Taxonomy" id="2586908"/>
    <lineage>
        <taxon>Bacteria</taxon>
        <taxon>Pseudomonadati</taxon>
        <taxon>Pseudomonadota</taxon>
        <taxon>Alphaproteobacteria</taxon>
        <taxon>Hyphomicrobiales</taxon>
        <taxon>Vineibacter</taxon>
    </lineage>
</organism>
<dbReference type="GO" id="GO:0043565">
    <property type="term" value="F:sequence-specific DNA binding"/>
    <property type="evidence" value="ECO:0007669"/>
    <property type="project" value="InterPro"/>
</dbReference>
<gene>
    <name evidence="2" type="ORF">FHP25_03485</name>
</gene>
<feature type="domain" description="HTH araC/xylS-type" evidence="1">
    <location>
        <begin position="159"/>
        <end position="259"/>
    </location>
</feature>
<dbReference type="AlphaFoldDB" id="A0A5C8PTC0"/>
<name>A0A5C8PTC0_9HYPH</name>
<dbReference type="Pfam" id="PF12833">
    <property type="entry name" value="HTH_18"/>
    <property type="match status" value="1"/>
</dbReference>
<dbReference type="OrthoDB" id="9793400at2"/>
<dbReference type="Proteomes" id="UP000321638">
    <property type="component" value="Unassembled WGS sequence"/>
</dbReference>
<dbReference type="InterPro" id="IPR018060">
    <property type="entry name" value="HTH_AraC"/>
</dbReference>
<dbReference type="SMART" id="SM00342">
    <property type="entry name" value="HTH_ARAC"/>
    <property type="match status" value="1"/>
</dbReference>
<comment type="caution">
    <text evidence="2">The sequence shown here is derived from an EMBL/GenBank/DDBJ whole genome shotgun (WGS) entry which is preliminary data.</text>
</comment>